<comment type="caution">
    <text evidence="2">The sequence shown here is derived from an EMBL/GenBank/DDBJ whole genome shotgun (WGS) entry which is preliminary data.</text>
</comment>
<dbReference type="OrthoDB" id="908824at2"/>
<gene>
    <name evidence="2" type="ORF">HAT2_00176</name>
</gene>
<feature type="chain" id="PRO_5016711632" evidence="1">
    <location>
        <begin position="21"/>
        <end position="920"/>
    </location>
</feature>
<accession>A0A369KCN3</accession>
<dbReference type="EMBL" id="QQBG01000009">
    <property type="protein sequence ID" value="RDB31668.1"/>
    <property type="molecule type" value="Genomic_DNA"/>
</dbReference>
<evidence type="ECO:0000256" key="1">
    <source>
        <dbReference type="SAM" id="SignalP"/>
    </source>
</evidence>
<dbReference type="AlphaFoldDB" id="A0A369KCN3"/>
<evidence type="ECO:0000313" key="2">
    <source>
        <dbReference type="EMBL" id="RDB31668.1"/>
    </source>
</evidence>
<protein>
    <submittedName>
        <fullName evidence="2">Uncharacterized protein</fullName>
    </submittedName>
</protein>
<sequence>MRLWGLCLTLVLFSPGTACAQDRLTGRSLESVIATLPGKTLRVRLWLSCTSYDDRPYTCEVSCPERWKILQSPTEIAPGPFSGKVEVAFFYVPPDTVQGTYPLVFSVFSEGVRILDIPVVVEVLEQVSIATHLGFVPFYIDPDDGLHFTFSVHNTGNVYRTIIPHQQLTAIRQEACFSPSTFDLAPNEEKEICVHISFKERIVVARTFAFTVFLEDRVTGNTLATFLVTTNLIPGKGASPLPSDNVIPSILTLMSEVDRSRTVTKMELAGVGGVTPTMSLRYNLVGTSDLVGGVLKRSIEKYSLELFNEKIRFFTGDGDQLGLGMQLLPARGRGIHGDYCGLPHWRIRLGLWKELSSSSQQDTDPAHVWSGMRSAYEREKCTLTFSLLEKVYTQTDTNPEVRSFPVRSLMGIGFQARHQLGQIDGEWANSMQQEKRPRAFAYRLSGRFRTNWGLSGYGLVSLNGKDFPASYKEVAHSEGQFSWNDQTTTVSGRFVWDEQVEPGEGDFAGSDFHNTLYVTNLHWEHRTDRGRFDFGSTVIHEQRIMETFEGKDKSELVVFQPFIFKRIPIGTFDARCAAMIYNEEQRISLWEAPLADLVVNGYLEERNSDGRFLFGFKMGYDFTKQPPRKRFYGNVGYSNTVHQFPYGLAVGIGTSGAYRRRLINISCEWGSPDSWYPHMIKLNGSMSVTNLTSRWSVRFSWSRPIGVIFKWSQVAFLSGHIKEQYEETRVEKERFIVALGSYRTMTDEKGRYVFLGVPAGEYTLKLESTTPHWIDMPLPFEVLRLSPRENRLQDLYVSRPASIKGSLELFGRRESAVMSTVKGSPQEESFFSMGGAAGLTIMATPLDGGAPVFVKTRPNGAFEITPIHPGRWKIILLPSDLPRDTTSLATEGVILECQPGETQTISWQIYPKKKQVKMIN</sequence>
<evidence type="ECO:0000313" key="3">
    <source>
        <dbReference type="Proteomes" id="UP000253816"/>
    </source>
</evidence>
<proteinExistence type="predicted"/>
<reference evidence="2 3" key="1">
    <citation type="submission" date="2018-07" db="EMBL/GenBank/DDBJ databases">
        <title>Comparative genomics of the Candidatus Parilichlamydiaceae reveals evidence of convergent evolution and genome reduction in the phylum Chlamydiae.</title>
        <authorList>
            <person name="Taylor-Brown A."/>
            <person name="Polkinghorne A."/>
        </authorList>
    </citation>
    <scope>NUCLEOTIDE SEQUENCE [LARGE SCALE GENOMIC DNA]</scope>
    <source>
        <strain evidence="2 3">Hat2</strain>
    </source>
</reference>
<dbReference type="RefSeq" id="WP_114544151.1">
    <property type="nucleotide sequence ID" value="NZ_QQBG01000009.1"/>
</dbReference>
<keyword evidence="3" id="KW-1185">Reference proteome</keyword>
<name>A0A369KCN3_9BACT</name>
<organism evidence="2 3">
    <name type="scientific">Candidatus Similichlamydia laticola</name>
    <dbReference type="NCBI Taxonomy" id="2170265"/>
    <lineage>
        <taxon>Bacteria</taxon>
        <taxon>Pseudomonadati</taxon>
        <taxon>Chlamydiota</taxon>
        <taxon>Chlamydiia</taxon>
        <taxon>Parachlamydiales</taxon>
        <taxon>Candidatus Parilichlamydiaceae</taxon>
        <taxon>Candidatus Similichlamydia</taxon>
    </lineage>
</organism>
<keyword evidence="1" id="KW-0732">Signal</keyword>
<feature type="signal peptide" evidence="1">
    <location>
        <begin position="1"/>
        <end position="20"/>
    </location>
</feature>
<dbReference type="Proteomes" id="UP000253816">
    <property type="component" value="Unassembled WGS sequence"/>
</dbReference>